<keyword evidence="7 10" id="KW-1133">Transmembrane helix</keyword>
<dbReference type="GO" id="GO:0015297">
    <property type="term" value="F:antiporter activity"/>
    <property type="evidence" value="ECO:0007669"/>
    <property type="project" value="InterPro"/>
</dbReference>
<dbReference type="PANTHER" id="PTHR43823:SF3">
    <property type="entry name" value="MULTIDRUG EXPORT PROTEIN MEPA"/>
    <property type="match status" value="1"/>
</dbReference>
<evidence type="ECO:0000256" key="5">
    <source>
        <dbReference type="ARBA" id="ARBA00022475"/>
    </source>
</evidence>
<accession>A0A1W1V383</accession>
<feature type="transmembrane region" description="Helical" evidence="10">
    <location>
        <begin position="238"/>
        <end position="260"/>
    </location>
</feature>
<evidence type="ECO:0000256" key="3">
    <source>
        <dbReference type="ARBA" id="ARBA00022106"/>
    </source>
</evidence>
<feature type="transmembrane region" description="Helical" evidence="10">
    <location>
        <begin position="351"/>
        <end position="373"/>
    </location>
</feature>
<evidence type="ECO:0000256" key="4">
    <source>
        <dbReference type="ARBA" id="ARBA00022448"/>
    </source>
</evidence>
<keyword evidence="6 10" id="KW-0812">Transmembrane</keyword>
<feature type="transmembrane region" description="Helical" evidence="10">
    <location>
        <begin position="171"/>
        <end position="189"/>
    </location>
</feature>
<dbReference type="InterPro" id="IPR045070">
    <property type="entry name" value="MATE_MepA-like"/>
</dbReference>
<dbReference type="InterPro" id="IPR051327">
    <property type="entry name" value="MATE_MepA_subfamily"/>
</dbReference>
<comment type="subcellular location">
    <subcellularLocation>
        <location evidence="1">Cell membrane</location>
        <topology evidence="1">Multi-pass membrane protein</topology>
    </subcellularLocation>
</comment>
<feature type="transmembrane region" description="Helical" evidence="10">
    <location>
        <begin position="21"/>
        <end position="38"/>
    </location>
</feature>
<dbReference type="GO" id="GO:0046677">
    <property type="term" value="P:response to antibiotic"/>
    <property type="evidence" value="ECO:0007669"/>
    <property type="project" value="UniProtKB-KW"/>
</dbReference>
<dbReference type="AlphaFoldDB" id="A0A1W1V383"/>
<dbReference type="PANTHER" id="PTHR43823">
    <property type="entry name" value="SPORULATION PROTEIN YKVU"/>
    <property type="match status" value="1"/>
</dbReference>
<evidence type="ECO:0000256" key="10">
    <source>
        <dbReference type="SAM" id="Phobius"/>
    </source>
</evidence>
<dbReference type="GO" id="GO:0042910">
    <property type="term" value="F:xenobiotic transmembrane transporter activity"/>
    <property type="evidence" value="ECO:0007669"/>
    <property type="project" value="InterPro"/>
</dbReference>
<evidence type="ECO:0000256" key="6">
    <source>
        <dbReference type="ARBA" id="ARBA00022692"/>
    </source>
</evidence>
<feature type="transmembrane region" description="Helical" evidence="10">
    <location>
        <begin position="385"/>
        <end position="405"/>
    </location>
</feature>
<dbReference type="RefSeq" id="WP_084230745.1">
    <property type="nucleotide sequence ID" value="NZ_FWWR01000009.1"/>
</dbReference>
<keyword evidence="4" id="KW-0813">Transport</keyword>
<keyword evidence="8 10" id="KW-0472">Membrane</keyword>
<dbReference type="Pfam" id="PF01554">
    <property type="entry name" value="MatE"/>
    <property type="match status" value="2"/>
</dbReference>
<dbReference type="CDD" id="cd13143">
    <property type="entry name" value="MATE_MepA_like"/>
    <property type="match status" value="1"/>
</dbReference>
<dbReference type="GO" id="GO:0005886">
    <property type="term" value="C:plasma membrane"/>
    <property type="evidence" value="ECO:0007669"/>
    <property type="project" value="UniProtKB-SubCell"/>
</dbReference>
<evidence type="ECO:0000256" key="7">
    <source>
        <dbReference type="ARBA" id="ARBA00022989"/>
    </source>
</evidence>
<feature type="transmembrane region" description="Helical" evidence="10">
    <location>
        <begin position="272"/>
        <end position="293"/>
    </location>
</feature>
<feature type="transmembrane region" description="Helical" evidence="10">
    <location>
        <begin position="91"/>
        <end position="117"/>
    </location>
</feature>
<proteinExistence type="inferred from homology"/>
<evidence type="ECO:0000256" key="2">
    <source>
        <dbReference type="ARBA" id="ARBA00008417"/>
    </source>
</evidence>
<dbReference type="InterPro" id="IPR002528">
    <property type="entry name" value="MATE_fam"/>
</dbReference>
<dbReference type="Proteomes" id="UP000192368">
    <property type="component" value="Unassembled WGS sequence"/>
</dbReference>
<dbReference type="InterPro" id="IPR048279">
    <property type="entry name" value="MdtK-like"/>
</dbReference>
<reference evidence="12" key="1">
    <citation type="submission" date="2017-04" db="EMBL/GenBank/DDBJ databases">
        <authorList>
            <person name="Varghese N."/>
            <person name="Submissions S."/>
        </authorList>
    </citation>
    <scope>NUCLEOTIDE SEQUENCE [LARGE SCALE GENOMIC DNA]</scope>
    <source>
        <strain evidence="12">DSM 20463</strain>
    </source>
</reference>
<feature type="transmembrane region" description="Helical" evidence="10">
    <location>
        <begin position="137"/>
        <end position="159"/>
    </location>
</feature>
<evidence type="ECO:0000313" key="11">
    <source>
        <dbReference type="EMBL" id="SMB87501.1"/>
    </source>
</evidence>
<dbReference type="STRING" id="573058.SAMN00017477_1171"/>
<name>A0A1W1V383_PEPAS</name>
<organism evidence="11 12">
    <name type="scientific">Peptoniphilus asaccharolyticus DSM 20463</name>
    <dbReference type="NCBI Taxonomy" id="573058"/>
    <lineage>
        <taxon>Bacteria</taxon>
        <taxon>Bacillati</taxon>
        <taxon>Bacillota</taxon>
        <taxon>Tissierellia</taxon>
        <taxon>Tissierellales</taxon>
        <taxon>Peptoniphilaceae</taxon>
        <taxon>Peptoniphilus</taxon>
    </lineage>
</organism>
<gene>
    <name evidence="11" type="ORF">SAMN00017477_1171</name>
</gene>
<feature type="transmembrane region" description="Helical" evidence="10">
    <location>
        <begin position="322"/>
        <end position="345"/>
    </location>
</feature>
<keyword evidence="9" id="KW-0046">Antibiotic resistance</keyword>
<evidence type="ECO:0000256" key="9">
    <source>
        <dbReference type="ARBA" id="ARBA00023251"/>
    </source>
</evidence>
<dbReference type="NCBIfam" id="TIGR00797">
    <property type="entry name" value="matE"/>
    <property type="match status" value="1"/>
</dbReference>
<comment type="similarity">
    <text evidence="2">Belongs to the multi antimicrobial extrusion (MATE) (TC 2.A.66.1) family. MepA subfamily.</text>
</comment>
<keyword evidence="12" id="KW-1185">Reference proteome</keyword>
<evidence type="ECO:0000256" key="8">
    <source>
        <dbReference type="ARBA" id="ARBA00023136"/>
    </source>
</evidence>
<dbReference type="OrthoDB" id="9811110at2"/>
<feature type="transmembrane region" description="Helical" evidence="10">
    <location>
        <begin position="195"/>
        <end position="217"/>
    </location>
</feature>
<evidence type="ECO:0000256" key="1">
    <source>
        <dbReference type="ARBA" id="ARBA00004651"/>
    </source>
</evidence>
<feature type="transmembrane region" description="Helical" evidence="10">
    <location>
        <begin position="50"/>
        <end position="79"/>
    </location>
</feature>
<dbReference type="PIRSF" id="PIRSF006603">
    <property type="entry name" value="DinF"/>
    <property type="match status" value="1"/>
</dbReference>
<sequence length="450" mass="48389">MNESRIKILKEENIDKALFKLGMPMVISLLVAALYNVVDTYFVSGLGKEAVAAVSVAFPIQLIFLGIGLTFGAGAGSYISRLLGGNNKKEASIVATVALISSAILGIIIAILLFCYLDGVLKFMGAIPSIIEISKSYTGIFIVGGILGTINVTLGNLAVAQGAAKISLKAMIVGSISNMILDPIFIFGLNLGVRGAAIATLIARVITSLMYLIYFVGDKNLIEIKLPNFKPTVAIYKEILKIGISMLILQILQTISISKISYAASFYGEEAIAAMGIVLRIVTLGTNVVFGYMKGLQPLAGFNYGAKNYERVREAIKASIKWTNVFCVAWTVIVYIFAPSILSIFGTDENVLNIAVPALRAAVIMFITFGFQFTYSTLYLSTGKALGGVFLNSLRQGIVLIPIILLLPKFMGLNGVIYAQTISDLITTIITIPFAISIHKKLRLAIKNNL</sequence>
<evidence type="ECO:0000313" key="12">
    <source>
        <dbReference type="Proteomes" id="UP000192368"/>
    </source>
</evidence>
<protein>
    <recommendedName>
        <fullName evidence="3">Multidrug export protein MepA</fullName>
    </recommendedName>
</protein>
<dbReference type="EMBL" id="FWWR01000009">
    <property type="protein sequence ID" value="SMB87501.1"/>
    <property type="molecule type" value="Genomic_DNA"/>
</dbReference>
<keyword evidence="5" id="KW-1003">Cell membrane</keyword>
<feature type="transmembrane region" description="Helical" evidence="10">
    <location>
        <begin position="417"/>
        <end position="438"/>
    </location>
</feature>